<keyword evidence="3" id="KW-1185">Reference proteome</keyword>
<dbReference type="GO" id="GO:0016787">
    <property type="term" value="F:hydrolase activity"/>
    <property type="evidence" value="ECO:0007669"/>
    <property type="project" value="UniProtKB-KW"/>
</dbReference>
<gene>
    <name evidence="2" type="ORF">P1P91_01805</name>
</gene>
<evidence type="ECO:0000313" key="3">
    <source>
        <dbReference type="Proteomes" id="UP001301869"/>
    </source>
</evidence>
<dbReference type="Gene3D" id="3.40.50.1820">
    <property type="entry name" value="alpha/beta hydrolase"/>
    <property type="match status" value="1"/>
</dbReference>
<dbReference type="InterPro" id="IPR022742">
    <property type="entry name" value="Hydrolase_4"/>
</dbReference>
<organism evidence="2 3">
    <name type="scientific">Halomonas piscis</name>
    <dbReference type="NCBI Taxonomy" id="3031727"/>
    <lineage>
        <taxon>Bacteria</taxon>
        <taxon>Pseudomonadati</taxon>
        <taxon>Pseudomonadota</taxon>
        <taxon>Gammaproteobacteria</taxon>
        <taxon>Oceanospirillales</taxon>
        <taxon>Halomonadaceae</taxon>
        <taxon>Halomonas</taxon>
    </lineage>
</organism>
<sequence length="334" mass="36788">MDEFGPLREAFSATAGKGLVLLRPESAEAEAVVPYLEHYGLAPCRQKVRRVHAGMVPAGAFLLWCQVWAPPAPVGTVFVVHGYFDHLGLYRHLLWMLLARGWQVVLWDLPGHGLSSGERVAIDDFATYGECLHAVQSAVAAQGLAPGPWVGVGQSTGAAILATDALSRQDAAPWAGLAMLAPLVRPWGWHRASTLHRLAAPFVSTVSRRYWPNSTDTAFVDFLRQKDPLQHWELSLVWVSAMRRWMARLPAYPPSTLPVLMLQGEEDQTVDWRYNLAVLGEKFPRAEVYQQPEARHHLVNEAPPIREALFAELGRFLDRLAAPADAAAGAACAD</sequence>
<protein>
    <submittedName>
        <fullName evidence="2">Alpha/beta hydrolase</fullName>
    </submittedName>
</protein>
<dbReference type="RefSeq" id="WP_311884115.1">
    <property type="nucleotide sequence ID" value="NZ_CP119391.1"/>
</dbReference>
<dbReference type="PANTHER" id="PTHR11614">
    <property type="entry name" value="PHOSPHOLIPASE-RELATED"/>
    <property type="match status" value="1"/>
</dbReference>
<dbReference type="SUPFAM" id="SSF53474">
    <property type="entry name" value="alpha/beta-Hydrolases"/>
    <property type="match status" value="1"/>
</dbReference>
<evidence type="ECO:0000259" key="1">
    <source>
        <dbReference type="Pfam" id="PF12146"/>
    </source>
</evidence>
<dbReference type="Pfam" id="PF12146">
    <property type="entry name" value="Hydrolase_4"/>
    <property type="match status" value="1"/>
</dbReference>
<dbReference type="Proteomes" id="UP001301869">
    <property type="component" value="Chromosome"/>
</dbReference>
<reference evidence="2 3" key="1">
    <citation type="submission" date="2023-03" db="EMBL/GenBank/DDBJ databases">
        <title>Halomonas sp. nov., isolated from Korean tranditional fermented seafood 'Jeotgal'.</title>
        <authorList>
            <person name="Kim B."/>
            <person name="Shin N.-R."/>
        </authorList>
    </citation>
    <scope>NUCLEOTIDE SEQUENCE [LARGE SCALE GENOMIC DNA]</scope>
    <source>
        <strain evidence="2 3">SG2L-4</strain>
    </source>
</reference>
<dbReference type="InterPro" id="IPR051044">
    <property type="entry name" value="MAG_DAG_Lipase"/>
</dbReference>
<evidence type="ECO:0000313" key="2">
    <source>
        <dbReference type="EMBL" id="WNK20445.1"/>
    </source>
</evidence>
<keyword evidence="2" id="KW-0378">Hydrolase</keyword>
<dbReference type="InterPro" id="IPR029058">
    <property type="entry name" value="AB_hydrolase_fold"/>
</dbReference>
<dbReference type="EMBL" id="CP119391">
    <property type="protein sequence ID" value="WNK20445.1"/>
    <property type="molecule type" value="Genomic_DNA"/>
</dbReference>
<proteinExistence type="predicted"/>
<name>A0ABY9YZZ4_9GAMM</name>
<accession>A0ABY9YZZ4</accession>
<feature type="domain" description="Serine aminopeptidase S33" evidence="1">
    <location>
        <begin position="73"/>
        <end position="301"/>
    </location>
</feature>